<dbReference type="Gramene" id="KOM48469">
    <property type="protein sequence ID" value="KOM48469"/>
    <property type="gene ID" value="LR48_Vigan07g217300"/>
</dbReference>
<dbReference type="EMBL" id="CM003377">
    <property type="protein sequence ID" value="KOM48469.1"/>
    <property type="molecule type" value="Genomic_DNA"/>
</dbReference>
<protein>
    <submittedName>
        <fullName evidence="1">Uncharacterized protein</fullName>
    </submittedName>
</protein>
<accession>A0A0L9V158</accession>
<sequence length="159" mass="17490">MAEISSSIDIPGLWWLAAAGLAQEAIDGGTRELLSHAGREEGEGKQLDAMSVMPLTVNSGADDALDRDSQWPLDPREILFLVSTPTCTLRVPSVSLGFLVRLELEFSFPSSQSSISCSRHHFHHSAASFFIEEASRSLHRAFSNFSELLVHHLVFRAQV</sequence>
<dbReference type="Proteomes" id="UP000053144">
    <property type="component" value="Chromosome 7"/>
</dbReference>
<proteinExistence type="predicted"/>
<dbReference type="AlphaFoldDB" id="A0A0L9V158"/>
<gene>
    <name evidence="1" type="ORF">LR48_Vigan07g217300</name>
</gene>
<reference evidence="2" key="1">
    <citation type="journal article" date="2015" name="Proc. Natl. Acad. Sci. U.S.A.">
        <title>Genome sequencing of adzuki bean (Vigna angularis) provides insight into high starch and low fat accumulation and domestication.</title>
        <authorList>
            <person name="Yang K."/>
            <person name="Tian Z."/>
            <person name="Chen C."/>
            <person name="Luo L."/>
            <person name="Zhao B."/>
            <person name="Wang Z."/>
            <person name="Yu L."/>
            <person name="Li Y."/>
            <person name="Sun Y."/>
            <person name="Li W."/>
            <person name="Chen Y."/>
            <person name="Li Y."/>
            <person name="Zhang Y."/>
            <person name="Ai D."/>
            <person name="Zhao J."/>
            <person name="Shang C."/>
            <person name="Ma Y."/>
            <person name="Wu B."/>
            <person name="Wang M."/>
            <person name="Gao L."/>
            <person name="Sun D."/>
            <person name="Zhang P."/>
            <person name="Guo F."/>
            <person name="Wang W."/>
            <person name="Li Y."/>
            <person name="Wang J."/>
            <person name="Varshney R.K."/>
            <person name="Wang J."/>
            <person name="Ling H.Q."/>
            <person name="Wan P."/>
        </authorList>
    </citation>
    <scope>NUCLEOTIDE SEQUENCE</scope>
    <source>
        <strain evidence="2">cv. Jingnong 6</strain>
    </source>
</reference>
<name>A0A0L9V158_PHAAN</name>
<evidence type="ECO:0000313" key="1">
    <source>
        <dbReference type="EMBL" id="KOM48469.1"/>
    </source>
</evidence>
<evidence type="ECO:0000313" key="2">
    <source>
        <dbReference type="Proteomes" id="UP000053144"/>
    </source>
</evidence>
<organism evidence="1 2">
    <name type="scientific">Phaseolus angularis</name>
    <name type="common">Azuki bean</name>
    <name type="synonym">Vigna angularis</name>
    <dbReference type="NCBI Taxonomy" id="3914"/>
    <lineage>
        <taxon>Eukaryota</taxon>
        <taxon>Viridiplantae</taxon>
        <taxon>Streptophyta</taxon>
        <taxon>Embryophyta</taxon>
        <taxon>Tracheophyta</taxon>
        <taxon>Spermatophyta</taxon>
        <taxon>Magnoliopsida</taxon>
        <taxon>eudicotyledons</taxon>
        <taxon>Gunneridae</taxon>
        <taxon>Pentapetalae</taxon>
        <taxon>rosids</taxon>
        <taxon>fabids</taxon>
        <taxon>Fabales</taxon>
        <taxon>Fabaceae</taxon>
        <taxon>Papilionoideae</taxon>
        <taxon>50 kb inversion clade</taxon>
        <taxon>NPAAA clade</taxon>
        <taxon>indigoferoid/millettioid clade</taxon>
        <taxon>Phaseoleae</taxon>
        <taxon>Vigna</taxon>
    </lineage>
</organism>